<dbReference type="OrthoDB" id="9802097at2"/>
<feature type="binding site" evidence="9">
    <location>
        <position position="113"/>
    </location>
    <ligand>
        <name>Mg(2+)</name>
        <dbReference type="ChEBI" id="CHEBI:18420"/>
    </ligand>
</feature>
<name>A0A327YCA0_9BACL</name>
<dbReference type="GO" id="GO:0005829">
    <property type="term" value="C:cytosol"/>
    <property type="evidence" value="ECO:0007669"/>
    <property type="project" value="TreeGrafter"/>
</dbReference>
<keyword evidence="2 9" id="KW-0436">Ligase</keyword>
<evidence type="ECO:0000256" key="2">
    <source>
        <dbReference type="ARBA" id="ARBA00022598"/>
    </source>
</evidence>
<dbReference type="GO" id="GO:0005524">
    <property type="term" value="F:ATP binding"/>
    <property type="evidence" value="ECO:0007669"/>
    <property type="project" value="UniProtKB-UniRule"/>
</dbReference>
<feature type="binding site" evidence="9">
    <location>
        <position position="54"/>
    </location>
    <ligand>
        <name>Mg(2+)</name>
        <dbReference type="ChEBI" id="CHEBI:18420"/>
    </ligand>
</feature>
<dbReference type="Proteomes" id="UP000248555">
    <property type="component" value="Unassembled WGS sequence"/>
</dbReference>
<accession>A0A327YCA0</accession>
<dbReference type="GO" id="GO:0004141">
    <property type="term" value="F:dethiobiotin synthase activity"/>
    <property type="evidence" value="ECO:0007669"/>
    <property type="project" value="UniProtKB-UniRule"/>
</dbReference>
<evidence type="ECO:0000256" key="1">
    <source>
        <dbReference type="ARBA" id="ARBA00022490"/>
    </source>
</evidence>
<dbReference type="UniPathway" id="UPA00078">
    <property type="reaction ID" value="UER00161"/>
</dbReference>
<protein>
    <recommendedName>
        <fullName evidence="9">ATP-dependent dethiobiotin synthetase BioD</fullName>
        <ecNumber evidence="9">6.3.3.3</ecNumber>
    </recommendedName>
    <alternativeName>
        <fullName evidence="9">DTB synthetase</fullName>
        <shortName evidence="9">DTBS</shortName>
    </alternativeName>
    <alternativeName>
        <fullName evidence="9">Dethiobiotin synthase</fullName>
    </alternativeName>
</protein>
<evidence type="ECO:0000313" key="10">
    <source>
        <dbReference type="EMBL" id="RAK18603.1"/>
    </source>
</evidence>
<keyword evidence="11" id="KW-1185">Reference proteome</keyword>
<dbReference type="PIRSF" id="PIRSF006755">
    <property type="entry name" value="DTB_synth"/>
    <property type="match status" value="1"/>
</dbReference>
<feature type="binding site" evidence="9">
    <location>
        <position position="42"/>
    </location>
    <ligand>
        <name>substrate</name>
    </ligand>
</feature>
<dbReference type="EMBL" id="QLMH01000009">
    <property type="protein sequence ID" value="RAK18603.1"/>
    <property type="molecule type" value="Genomic_DNA"/>
</dbReference>
<keyword evidence="5 9" id="KW-0093">Biotin biosynthesis</keyword>
<comment type="subcellular location">
    <subcellularLocation>
        <location evidence="9">Cytoplasm</location>
    </subcellularLocation>
</comment>
<comment type="catalytic activity">
    <reaction evidence="8">
        <text>(7R,8S)-8-amino-7-(carboxyamino)nonanoate + ATP = (4R,5S)-dethiobiotin + ADP + phosphate + H(+)</text>
        <dbReference type="Rhea" id="RHEA:63684"/>
        <dbReference type="ChEBI" id="CHEBI:15378"/>
        <dbReference type="ChEBI" id="CHEBI:30616"/>
        <dbReference type="ChEBI" id="CHEBI:43474"/>
        <dbReference type="ChEBI" id="CHEBI:149470"/>
        <dbReference type="ChEBI" id="CHEBI:149473"/>
        <dbReference type="ChEBI" id="CHEBI:456216"/>
    </reaction>
</comment>
<evidence type="ECO:0000256" key="5">
    <source>
        <dbReference type="ARBA" id="ARBA00022756"/>
    </source>
</evidence>
<feature type="binding site" evidence="9">
    <location>
        <position position="54"/>
    </location>
    <ligand>
        <name>ATP</name>
        <dbReference type="ChEBI" id="CHEBI:30616"/>
    </ligand>
</feature>
<evidence type="ECO:0000256" key="4">
    <source>
        <dbReference type="ARBA" id="ARBA00022741"/>
    </source>
</evidence>
<dbReference type="NCBIfam" id="TIGR00347">
    <property type="entry name" value="bioD"/>
    <property type="match status" value="1"/>
</dbReference>
<feature type="binding site" evidence="9">
    <location>
        <begin position="113"/>
        <end position="116"/>
    </location>
    <ligand>
        <name>ATP</name>
        <dbReference type="ChEBI" id="CHEBI:30616"/>
    </ligand>
</feature>
<evidence type="ECO:0000256" key="3">
    <source>
        <dbReference type="ARBA" id="ARBA00022723"/>
    </source>
</evidence>
<keyword evidence="7 9" id="KW-0460">Magnesium</keyword>
<gene>
    <name evidence="9" type="primary">bioD</name>
    <name evidence="10" type="ORF">B0I26_10923</name>
</gene>
<organism evidence="10 11">
    <name type="scientific">Paranoxybacillus vitaminiphilus</name>
    <dbReference type="NCBI Taxonomy" id="581036"/>
    <lineage>
        <taxon>Bacteria</taxon>
        <taxon>Bacillati</taxon>
        <taxon>Bacillota</taxon>
        <taxon>Bacilli</taxon>
        <taxon>Bacillales</taxon>
        <taxon>Anoxybacillaceae</taxon>
        <taxon>Paranoxybacillus</taxon>
    </lineage>
</organism>
<dbReference type="PANTHER" id="PTHR43210">
    <property type="entry name" value="DETHIOBIOTIN SYNTHETASE"/>
    <property type="match status" value="1"/>
</dbReference>
<dbReference type="InterPro" id="IPR004472">
    <property type="entry name" value="DTB_synth_BioD"/>
</dbReference>
<evidence type="ECO:0000256" key="9">
    <source>
        <dbReference type="HAMAP-Rule" id="MF_00336"/>
    </source>
</evidence>
<dbReference type="InterPro" id="IPR027417">
    <property type="entry name" value="P-loop_NTPase"/>
</dbReference>
<dbReference type="HAMAP" id="MF_00336">
    <property type="entry name" value="BioD"/>
    <property type="match status" value="1"/>
</dbReference>
<keyword evidence="4 9" id="KW-0547">Nucleotide-binding</keyword>
<proteinExistence type="inferred from homology"/>
<keyword evidence="6 9" id="KW-0067">ATP-binding</keyword>
<feature type="binding site" evidence="9">
    <location>
        <position position="17"/>
    </location>
    <ligand>
        <name>Mg(2+)</name>
        <dbReference type="ChEBI" id="CHEBI:18420"/>
    </ligand>
</feature>
<comment type="caution">
    <text evidence="9">Lacks conserved residue(s) required for the propagation of feature annotation.</text>
</comment>
<comment type="catalytic activity">
    <reaction evidence="9">
        <text>(7R,8S)-7,8-diammoniononanoate + CO2 + ATP = (4R,5S)-dethiobiotin + ADP + phosphate + 3 H(+)</text>
        <dbReference type="Rhea" id="RHEA:15805"/>
        <dbReference type="ChEBI" id="CHEBI:15378"/>
        <dbReference type="ChEBI" id="CHEBI:16526"/>
        <dbReference type="ChEBI" id="CHEBI:30616"/>
        <dbReference type="ChEBI" id="CHEBI:43474"/>
        <dbReference type="ChEBI" id="CHEBI:149469"/>
        <dbReference type="ChEBI" id="CHEBI:149473"/>
        <dbReference type="ChEBI" id="CHEBI:456216"/>
        <dbReference type="EC" id="6.3.3.3"/>
    </reaction>
</comment>
<evidence type="ECO:0000256" key="6">
    <source>
        <dbReference type="ARBA" id="ARBA00022840"/>
    </source>
</evidence>
<comment type="pathway">
    <text evidence="9">Cofactor biosynthesis; biotin biosynthesis; biotin from 7,8-diaminononanoate: step 1/2.</text>
</comment>
<comment type="function">
    <text evidence="9">Catalyzes a mechanistically unusual reaction, the ATP-dependent insertion of CO2 between the N7 and N8 nitrogen atoms of 7,8-diaminopelargonic acid (DAPA, also called 7,8-diammoniononanoate) to form a ureido ring.</text>
</comment>
<dbReference type="GO" id="GO:0000287">
    <property type="term" value="F:magnesium ion binding"/>
    <property type="evidence" value="ECO:0007669"/>
    <property type="project" value="UniProtKB-UniRule"/>
</dbReference>
<dbReference type="SUPFAM" id="SSF52540">
    <property type="entry name" value="P-loop containing nucleoside triphosphate hydrolases"/>
    <property type="match status" value="1"/>
</dbReference>
<evidence type="ECO:0000256" key="8">
    <source>
        <dbReference type="ARBA" id="ARBA00047386"/>
    </source>
</evidence>
<evidence type="ECO:0000256" key="7">
    <source>
        <dbReference type="ARBA" id="ARBA00022842"/>
    </source>
</evidence>
<keyword evidence="1 9" id="KW-0963">Cytoplasm</keyword>
<comment type="cofactor">
    <cofactor evidence="9">
        <name>Mg(2+)</name>
        <dbReference type="ChEBI" id="CHEBI:18420"/>
    </cofactor>
</comment>
<keyword evidence="3 9" id="KW-0479">Metal-binding</keyword>
<sequence length="241" mass="26469">MGKAIFITGTGTEIGKTVVTSFLYLALQEMGVKTKIFKPIQTGLAEENASSFADQYWYEEVLGEEKGSTGMYYMEPAVSPHLASVLTNTTISPDLIKNKIFELKNQYDVVLVEGAGGLAVPLIENSNGFYMTKDLIKECELPVIIVSLAGLGAIHHTVSTVSYAEKHHIDMIGLIFNYFDSKNIVHLDNVRTIQKMLNLPVLAKLPTMDSLSKDSLIQLAKIFLSNKEIKNVLLGGLAIEV</sequence>
<reference evidence="10 11" key="1">
    <citation type="submission" date="2018-06" db="EMBL/GenBank/DDBJ databases">
        <title>Genomic Encyclopedia of Type Strains, Phase III (KMG-III): the genomes of soil and plant-associated and newly described type strains.</title>
        <authorList>
            <person name="Whitman W."/>
        </authorList>
    </citation>
    <scope>NUCLEOTIDE SEQUENCE [LARGE SCALE GENOMIC DNA]</scope>
    <source>
        <strain evidence="10 11">CGMCC 1.8979</strain>
    </source>
</reference>
<feature type="active site" evidence="9">
    <location>
        <position position="38"/>
    </location>
</feature>
<dbReference type="EC" id="6.3.3.3" evidence="9"/>
<dbReference type="RefSeq" id="WP_111645504.1">
    <property type="nucleotide sequence ID" value="NZ_QLMH01000009.1"/>
</dbReference>
<dbReference type="GO" id="GO:0009102">
    <property type="term" value="P:biotin biosynthetic process"/>
    <property type="evidence" value="ECO:0007669"/>
    <property type="project" value="UniProtKB-UniRule"/>
</dbReference>
<dbReference type="PANTHER" id="PTHR43210:SF2">
    <property type="entry name" value="ATP-DEPENDENT DETHIOBIOTIN SYNTHETASE BIOD 2"/>
    <property type="match status" value="1"/>
</dbReference>
<dbReference type="Gene3D" id="3.40.50.300">
    <property type="entry name" value="P-loop containing nucleotide triphosphate hydrolases"/>
    <property type="match status" value="1"/>
</dbReference>
<feature type="binding site" evidence="9">
    <location>
        <begin position="13"/>
        <end position="18"/>
    </location>
    <ligand>
        <name>ATP</name>
        <dbReference type="ChEBI" id="CHEBI:30616"/>
    </ligand>
</feature>
<dbReference type="AlphaFoldDB" id="A0A327YCA0"/>
<comment type="subunit">
    <text evidence="9">Homodimer.</text>
</comment>
<evidence type="ECO:0000313" key="11">
    <source>
        <dbReference type="Proteomes" id="UP000248555"/>
    </source>
</evidence>
<dbReference type="CDD" id="cd03109">
    <property type="entry name" value="DTBS"/>
    <property type="match status" value="1"/>
</dbReference>
<dbReference type="Pfam" id="PF13500">
    <property type="entry name" value="AAA_26"/>
    <property type="match status" value="1"/>
</dbReference>
<comment type="similarity">
    <text evidence="9">Belongs to the dethiobiotin synthetase family.</text>
</comment>
<comment type="caution">
    <text evidence="10">The sequence shown here is derived from an EMBL/GenBank/DDBJ whole genome shotgun (WGS) entry which is preliminary data.</text>
</comment>